<feature type="region of interest" description="Disordered" evidence="5">
    <location>
        <begin position="475"/>
        <end position="495"/>
    </location>
</feature>
<evidence type="ECO:0000256" key="4">
    <source>
        <dbReference type="PROSITE-ProRule" id="PRU00146"/>
    </source>
</evidence>
<dbReference type="InterPro" id="IPR013083">
    <property type="entry name" value="Znf_RING/FYVE/PHD"/>
</dbReference>
<proteinExistence type="predicted"/>
<feature type="region of interest" description="Disordered" evidence="5">
    <location>
        <begin position="635"/>
        <end position="689"/>
    </location>
</feature>
<keyword evidence="9" id="KW-1185">Reference proteome</keyword>
<evidence type="ECO:0000313" key="9">
    <source>
        <dbReference type="Proteomes" id="UP000077755"/>
    </source>
</evidence>
<dbReference type="InterPro" id="IPR001005">
    <property type="entry name" value="SANT/Myb"/>
</dbReference>
<evidence type="ECO:0000256" key="5">
    <source>
        <dbReference type="SAM" id="MobiDB-lite"/>
    </source>
</evidence>
<dbReference type="PANTHER" id="PTHR47863">
    <property type="entry name" value="RING/FYVE/PHD ZINC FINGER SUPERFAMILY PROTEIN"/>
    <property type="match status" value="1"/>
</dbReference>
<accession>A0AAF0XEA6</accession>
<feature type="compositionally biased region" description="Basic and acidic residues" evidence="5">
    <location>
        <begin position="478"/>
        <end position="495"/>
    </location>
</feature>
<evidence type="ECO:0000313" key="8">
    <source>
        <dbReference type="EMBL" id="WOH06498.1"/>
    </source>
</evidence>
<dbReference type="EMBL" id="CP093348">
    <property type="protein sequence ID" value="WOH06498.1"/>
    <property type="molecule type" value="Genomic_DNA"/>
</dbReference>
<dbReference type="InterPro" id="IPR019786">
    <property type="entry name" value="Zinc_finger_PHD-type_CS"/>
</dbReference>
<evidence type="ECO:0000259" key="6">
    <source>
        <dbReference type="PROSITE" id="PS50016"/>
    </source>
</evidence>
<evidence type="ECO:0000256" key="3">
    <source>
        <dbReference type="ARBA" id="ARBA00022833"/>
    </source>
</evidence>
<keyword evidence="1" id="KW-0479">Metal-binding</keyword>
<evidence type="ECO:0000259" key="7">
    <source>
        <dbReference type="PROSITE" id="PS50090"/>
    </source>
</evidence>
<dbReference type="SMART" id="SM00249">
    <property type="entry name" value="PHD"/>
    <property type="match status" value="1"/>
</dbReference>
<protein>
    <recommendedName>
        <fullName evidence="10">Myb-like domain-containing protein</fullName>
    </recommendedName>
</protein>
<dbReference type="Proteomes" id="UP000077755">
    <property type="component" value="Chromosome 6"/>
</dbReference>
<sequence length="765" mass="85407">MESKRRRSDALLPWFLAIEALASYQTDPSFLFDLVKKIPGDCSENDGKNARELVCLRVLESLSVLENGKMKADSGARISPSDCCEDVLIQVLLKISSRENQELSKSEMLKGDIEQYVKRKISCLPKCGLEQLKDVILKDSDVIPLSVKEKSGLSKKYHSDGNSTRDERSDCDALDDPPVRDLPSGKTDVKDSGYANQEGSTSLNEKFHVDSVPVEIVQHSGEEESNLLRELGVENLRETVTSENVDSDRVASKKLRMSFTVGDAQLLHNQLQGTCNVEKLTQGTSGEEHDLNIIAGEAKNDAEGYVESKTVVSSPRFVDQGTNSVHEAKDNCDHSLSLTPNSLRCGEIRATVESEHQSETLSDDEILIRNTTFLNSQCSHSQDSLATLNGMKLCMICKIGGQLLVCSSGSCQRVVHERCMGVAPTFDVTRRFYCPFCAYSRAISEYSESKKKYSLARKTLVAFINRDEYRLRNSSSVLHREDQNHSRESEISNKSIEENRLENVVSREIKNSSRKNTGDKPSISCDSSSRKRARAVTSGENEVALEVKSNAEGCQSLSEQEKQVPVLGVQNREPESSLPGVSEQLGTVEKLQEFSHQPKGVPQVENKEDLYLASQAIKDSEAYSSKSKYSEIAYRRKRHSGTPKEQDVSNQPTVSPCEPAKPKHSAEGKSSGERSESTTQHSLRIRKRKQQYSYPSMPHLRRKKILWSNAEEEALKEGVKRFASHHDGLMPWKTILEFGGDVFKNRTAIDLKDKWRNISKASAKV</sequence>
<keyword evidence="2 4" id="KW-0863">Zinc-finger</keyword>
<evidence type="ECO:0000256" key="1">
    <source>
        <dbReference type="ARBA" id="ARBA00022723"/>
    </source>
</evidence>
<dbReference type="PROSITE" id="PS01359">
    <property type="entry name" value="ZF_PHD_1"/>
    <property type="match status" value="1"/>
</dbReference>
<dbReference type="AlphaFoldDB" id="A0AAF0XEA6"/>
<evidence type="ECO:0008006" key="10">
    <source>
        <dbReference type="Google" id="ProtNLM"/>
    </source>
</evidence>
<dbReference type="Gene3D" id="1.10.246.220">
    <property type="match status" value="1"/>
</dbReference>
<feature type="region of interest" description="Disordered" evidence="5">
    <location>
        <begin position="508"/>
        <end position="540"/>
    </location>
</feature>
<evidence type="ECO:0000256" key="2">
    <source>
        <dbReference type="ARBA" id="ARBA00022771"/>
    </source>
</evidence>
<dbReference type="InterPro" id="IPR009057">
    <property type="entry name" value="Homeodomain-like_sf"/>
</dbReference>
<feature type="domain" description="Myb-like" evidence="7">
    <location>
        <begin position="699"/>
        <end position="759"/>
    </location>
</feature>
<dbReference type="CDD" id="cd11660">
    <property type="entry name" value="SANT_TRF"/>
    <property type="match status" value="1"/>
</dbReference>
<reference evidence="8" key="2">
    <citation type="submission" date="2022-03" db="EMBL/GenBank/DDBJ databases">
        <title>Draft title - Genomic analysis of global carrot germplasm unveils the trajectory of domestication and the origin of high carotenoid orange carrot.</title>
        <authorList>
            <person name="Iorizzo M."/>
            <person name="Ellison S."/>
            <person name="Senalik D."/>
            <person name="Macko-Podgorni A."/>
            <person name="Grzebelus D."/>
            <person name="Bostan H."/>
            <person name="Rolling W."/>
            <person name="Curaba J."/>
            <person name="Simon P."/>
        </authorList>
    </citation>
    <scope>NUCLEOTIDE SEQUENCE</scope>
    <source>
        <tissue evidence="8">Leaf</tissue>
    </source>
</reference>
<reference evidence="8" key="1">
    <citation type="journal article" date="2016" name="Nat. Genet.">
        <title>A high-quality carrot genome assembly provides new insights into carotenoid accumulation and asterid genome evolution.</title>
        <authorList>
            <person name="Iorizzo M."/>
            <person name="Ellison S."/>
            <person name="Senalik D."/>
            <person name="Zeng P."/>
            <person name="Satapoomin P."/>
            <person name="Huang J."/>
            <person name="Bowman M."/>
            <person name="Iovene M."/>
            <person name="Sanseverino W."/>
            <person name="Cavagnaro P."/>
            <person name="Yildiz M."/>
            <person name="Macko-Podgorni A."/>
            <person name="Moranska E."/>
            <person name="Grzebelus E."/>
            <person name="Grzebelus D."/>
            <person name="Ashrafi H."/>
            <person name="Zheng Z."/>
            <person name="Cheng S."/>
            <person name="Spooner D."/>
            <person name="Van Deynze A."/>
            <person name="Simon P."/>
        </authorList>
    </citation>
    <scope>NUCLEOTIDE SEQUENCE</scope>
    <source>
        <tissue evidence="8">Leaf</tissue>
    </source>
</reference>
<dbReference type="SUPFAM" id="SSF57903">
    <property type="entry name" value="FYVE/PHD zinc finger"/>
    <property type="match status" value="1"/>
</dbReference>
<dbReference type="InterPro" id="IPR001965">
    <property type="entry name" value="Znf_PHD"/>
</dbReference>
<dbReference type="PROSITE" id="PS50090">
    <property type="entry name" value="MYB_LIKE"/>
    <property type="match status" value="1"/>
</dbReference>
<feature type="compositionally biased region" description="Basic and acidic residues" evidence="5">
    <location>
        <begin position="660"/>
        <end position="676"/>
    </location>
</feature>
<keyword evidence="3" id="KW-0862">Zinc</keyword>
<gene>
    <name evidence="8" type="ORF">DCAR_0625926</name>
</gene>
<dbReference type="Gene3D" id="3.30.40.10">
    <property type="entry name" value="Zinc/RING finger domain, C3HC4 (zinc finger)"/>
    <property type="match status" value="1"/>
</dbReference>
<feature type="region of interest" description="Disordered" evidence="5">
    <location>
        <begin position="554"/>
        <end position="580"/>
    </location>
</feature>
<dbReference type="GO" id="GO:0008270">
    <property type="term" value="F:zinc ion binding"/>
    <property type="evidence" value="ECO:0007669"/>
    <property type="project" value="UniProtKB-KW"/>
</dbReference>
<dbReference type="SUPFAM" id="SSF46689">
    <property type="entry name" value="Homeodomain-like"/>
    <property type="match status" value="1"/>
</dbReference>
<dbReference type="InterPro" id="IPR019787">
    <property type="entry name" value="Znf_PHD-finger"/>
</dbReference>
<dbReference type="PANTHER" id="PTHR47863:SF4">
    <property type="entry name" value="RING_FYVE_PHD ZINC FINGER SUPERFAMILY PROTEIN"/>
    <property type="match status" value="1"/>
</dbReference>
<feature type="region of interest" description="Disordered" evidence="5">
    <location>
        <begin position="153"/>
        <end position="201"/>
    </location>
</feature>
<organism evidence="8 9">
    <name type="scientific">Daucus carota subsp. sativus</name>
    <name type="common">Carrot</name>
    <dbReference type="NCBI Taxonomy" id="79200"/>
    <lineage>
        <taxon>Eukaryota</taxon>
        <taxon>Viridiplantae</taxon>
        <taxon>Streptophyta</taxon>
        <taxon>Embryophyta</taxon>
        <taxon>Tracheophyta</taxon>
        <taxon>Spermatophyta</taxon>
        <taxon>Magnoliopsida</taxon>
        <taxon>eudicotyledons</taxon>
        <taxon>Gunneridae</taxon>
        <taxon>Pentapetalae</taxon>
        <taxon>asterids</taxon>
        <taxon>campanulids</taxon>
        <taxon>Apiales</taxon>
        <taxon>Apiaceae</taxon>
        <taxon>Apioideae</taxon>
        <taxon>Scandiceae</taxon>
        <taxon>Daucinae</taxon>
        <taxon>Daucus</taxon>
        <taxon>Daucus sect. Daucus</taxon>
    </lineage>
</organism>
<dbReference type="PROSITE" id="PS50016">
    <property type="entry name" value="ZF_PHD_2"/>
    <property type="match status" value="1"/>
</dbReference>
<feature type="compositionally biased region" description="Basic and acidic residues" evidence="5">
    <location>
        <begin position="153"/>
        <end position="171"/>
    </location>
</feature>
<name>A0AAF0XEA6_DAUCS</name>
<feature type="domain" description="PHD-type" evidence="6">
    <location>
        <begin position="391"/>
        <end position="440"/>
    </location>
</feature>
<dbReference type="InterPro" id="IPR011011">
    <property type="entry name" value="Znf_FYVE_PHD"/>
</dbReference>